<reference evidence="2 3" key="1">
    <citation type="journal article" date="2013" name="ISME J.">
        <title>By their genes ye shall know them: genomic signatures of predatory bacteria.</title>
        <authorList>
            <person name="Pasternak Z."/>
            <person name="Pietrokovski S."/>
            <person name="Rotem O."/>
            <person name="Gophna U."/>
            <person name="Lurie-Weinberger M.N."/>
            <person name="Jurkevitch E."/>
        </authorList>
    </citation>
    <scope>NUCLEOTIDE SEQUENCE [LARGE SCALE GENOMIC DNA]</scope>
    <source>
        <strain evidence="2 3">JSS</strain>
    </source>
</reference>
<evidence type="ECO:0000313" key="3">
    <source>
        <dbReference type="Proteomes" id="UP000012040"/>
    </source>
</evidence>
<protein>
    <submittedName>
        <fullName evidence="2">Uncharacterized protein</fullName>
    </submittedName>
</protein>
<dbReference type="AlphaFoldDB" id="M4VTI6"/>
<dbReference type="KEGG" id="bex:A11Q_2278"/>
<name>M4VTI6_9BACT</name>
<accession>M4VTI6</accession>
<gene>
    <name evidence="2" type="ORF">A11Q_2278</name>
</gene>
<dbReference type="Proteomes" id="UP000012040">
    <property type="component" value="Chromosome"/>
</dbReference>
<keyword evidence="1" id="KW-0732">Signal</keyword>
<dbReference type="EMBL" id="CP003537">
    <property type="protein sequence ID" value="AGH96494.1"/>
    <property type="molecule type" value="Genomic_DNA"/>
</dbReference>
<organism evidence="2 3">
    <name type="scientific">Pseudobdellovibrio exovorus JSS</name>
    <dbReference type="NCBI Taxonomy" id="1184267"/>
    <lineage>
        <taxon>Bacteria</taxon>
        <taxon>Pseudomonadati</taxon>
        <taxon>Bdellovibrionota</taxon>
        <taxon>Bdellovibrionia</taxon>
        <taxon>Bdellovibrionales</taxon>
        <taxon>Pseudobdellovibrionaceae</taxon>
        <taxon>Pseudobdellovibrio</taxon>
    </lineage>
</organism>
<dbReference type="HOGENOM" id="CLU_2166013_0_0_7"/>
<evidence type="ECO:0000313" key="2">
    <source>
        <dbReference type="EMBL" id="AGH96494.1"/>
    </source>
</evidence>
<feature type="chain" id="PRO_5004060490" evidence="1">
    <location>
        <begin position="20"/>
        <end position="110"/>
    </location>
</feature>
<keyword evidence="3" id="KW-1185">Reference proteome</keyword>
<dbReference type="STRING" id="1184267.A11Q_2278"/>
<dbReference type="RefSeq" id="WP_015470984.1">
    <property type="nucleotide sequence ID" value="NC_020813.1"/>
</dbReference>
<dbReference type="PATRIC" id="fig|1184267.3.peg.2308"/>
<feature type="signal peptide" evidence="1">
    <location>
        <begin position="1"/>
        <end position="19"/>
    </location>
</feature>
<sequence>MKNLVLSLALVMTASTAMADYFYCELKNGFVKAEAEADYGVRQASVTMRPFSCEGRVVPGTRLVEVKITSTETGEYRVAQEPYGLVSVKMYGLDIHGDGQDLGECTCGVR</sequence>
<evidence type="ECO:0000256" key="1">
    <source>
        <dbReference type="SAM" id="SignalP"/>
    </source>
</evidence>
<proteinExistence type="predicted"/>